<evidence type="ECO:0000313" key="2">
    <source>
        <dbReference type="Proteomes" id="UP000887581"/>
    </source>
</evidence>
<reference evidence="3" key="1">
    <citation type="submission" date="2022-11" db="UniProtKB">
        <authorList>
            <consortium name="WormBaseParasite"/>
        </authorList>
    </citation>
    <scope>IDENTIFICATION</scope>
</reference>
<dbReference type="Proteomes" id="UP000887581">
    <property type="component" value="Unplaced"/>
</dbReference>
<sequence>MKVFTVGMDEKPPIRDKPVAPDGVSLTSTPIITLKKKRTLYKILKVVKFRFELKHRMGTGCDGCMGAHIIQSFYPQRSSRVFESSDNVAAPTALAMRTGQLDGVEQVTTTSPTLEQRPLTNLPGDVDSRLDFLRKLIPKIKEQAEKSGIKGVMQVKVLQMDSLEPKQPLSLMDGFGGSQSDRAGINALQPNDFVAFSRSPLGTLLADLLQWNVITDNDESRTTGYQFLPPQQDNVVPGEPMLLIAPFLQPYQSQPLLTAWDNYMGLQPRPSDLAQGILKQQQWSNLWQWLNSAASKNRKDVEWYGTYWPNNQKHLPVPVVQQLQQNLLTTSETGNRWQDGGNWMNSVQGGSDMWPQNGWQGQVQQFWPQHPQTLLASMSQNQNLYQNINEWNTRKANIVDNLDGRMIPAILPDDNLNSYINNNANDQWTRYYGQWFANNHRLHQQPIANIAVSQSLEVTNPQLLPQSQSPSQQQEQPQMPDSLQNQMILQQQMKPLSVETQKQKQKPEEVQQFSNQLNQPQISEETFPNAIPNKAFEQSPSVPVSRNRPEDSIPRVPAPLLFNADDWKPMENSNPLVEPVNANQEELQLQHQEPPQVPAFSVANGFGDAGDNTGMIDNGPVKEIGEEMFQRLQSVNDISRRISNPILFQVDEPPPHSIIMEESFAK</sequence>
<evidence type="ECO:0000313" key="3">
    <source>
        <dbReference type="WBParaSite" id="sdigi.contig17.g1557.t1"/>
    </source>
</evidence>
<feature type="region of interest" description="Disordered" evidence="1">
    <location>
        <begin position="495"/>
        <end position="551"/>
    </location>
</feature>
<organism evidence="2 3">
    <name type="scientific">Setaria digitata</name>
    <dbReference type="NCBI Taxonomy" id="48799"/>
    <lineage>
        <taxon>Eukaryota</taxon>
        <taxon>Metazoa</taxon>
        <taxon>Ecdysozoa</taxon>
        <taxon>Nematoda</taxon>
        <taxon>Chromadorea</taxon>
        <taxon>Rhabditida</taxon>
        <taxon>Spirurina</taxon>
        <taxon>Spiruromorpha</taxon>
        <taxon>Filarioidea</taxon>
        <taxon>Setariidae</taxon>
        <taxon>Setaria</taxon>
    </lineage>
</organism>
<dbReference type="AlphaFoldDB" id="A0A915PP33"/>
<keyword evidence="2" id="KW-1185">Reference proteome</keyword>
<protein>
    <submittedName>
        <fullName evidence="3">Uncharacterized protein</fullName>
    </submittedName>
</protein>
<evidence type="ECO:0000256" key="1">
    <source>
        <dbReference type="SAM" id="MobiDB-lite"/>
    </source>
</evidence>
<dbReference type="WBParaSite" id="sdigi.contig17.g1557.t1">
    <property type="protein sequence ID" value="sdigi.contig17.g1557.t1"/>
    <property type="gene ID" value="sdigi.contig17.g1557"/>
</dbReference>
<feature type="compositionally biased region" description="Polar residues" evidence="1">
    <location>
        <begin position="513"/>
        <end position="526"/>
    </location>
</feature>
<proteinExistence type="predicted"/>
<name>A0A915PP33_9BILA</name>
<accession>A0A915PP33</accession>